<keyword evidence="5" id="KW-0443">Lipid metabolism</keyword>
<evidence type="ECO:0000256" key="5">
    <source>
        <dbReference type="ARBA" id="ARBA00023098"/>
    </source>
</evidence>
<evidence type="ECO:0000256" key="4">
    <source>
        <dbReference type="ARBA" id="ARBA00023002"/>
    </source>
</evidence>
<protein>
    <recommendedName>
        <fullName evidence="8">Fatty acid hydroxylase domain-containing protein</fullName>
    </recommendedName>
</protein>
<dbReference type="GO" id="GO:0016020">
    <property type="term" value="C:membrane"/>
    <property type="evidence" value="ECO:0007669"/>
    <property type="project" value="GOC"/>
</dbReference>
<feature type="transmembrane region" description="Helical" evidence="7">
    <location>
        <begin position="83"/>
        <end position="103"/>
    </location>
</feature>
<keyword evidence="3 7" id="KW-1133">Transmembrane helix</keyword>
<dbReference type="InterPro" id="IPR006694">
    <property type="entry name" value="Fatty_acid_hydroxylase"/>
</dbReference>
<dbReference type="GO" id="GO:0050479">
    <property type="term" value="F:glyceryl-ether monooxygenase activity"/>
    <property type="evidence" value="ECO:0007669"/>
    <property type="project" value="TreeGrafter"/>
</dbReference>
<dbReference type="GO" id="GO:0005783">
    <property type="term" value="C:endoplasmic reticulum"/>
    <property type="evidence" value="ECO:0007669"/>
    <property type="project" value="TreeGrafter"/>
</dbReference>
<feature type="transmembrane region" description="Helical" evidence="7">
    <location>
        <begin position="143"/>
        <end position="172"/>
    </location>
</feature>
<dbReference type="PANTHER" id="PTHR21624:SF1">
    <property type="entry name" value="ALKYLGLYCEROL MONOOXYGENASE"/>
    <property type="match status" value="1"/>
</dbReference>
<proteinExistence type="predicted"/>
<keyword evidence="4" id="KW-0560">Oxidoreductase</keyword>
<dbReference type="Pfam" id="PF04116">
    <property type="entry name" value="FA_hydroxylase"/>
    <property type="match status" value="1"/>
</dbReference>
<accession>A0A381PT22</accession>
<evidence type="ECO:0000259" key="8">
    <source>
        <dbReference type="Pfam" id="PF04116"/>
    </source>
</evidence>
<evidence type="ECO:0000256" key="6">
    <source>
        <dbReference type="ARBA" id="ARBA00023136"/>
    </source>
</evidence>
<evidence type="ECO:0000256" key="7">
    <source>
        <dbReference type="SAM" id="Phobius"/>
    </source>
</evidence>
<evidence type="ECO:0000256" key="3">
    <source>
        <dbReference type="ARBA" id="ARBA00022989"/>
    </source>
</evidence>
<feature type="transmembrane region" description="Helical" evidence="7">
    <location>
        <begin position="12"/>
        <end position="29"/>
    </location>
</feature>
<evidence type="ECO:0000256" key="2">
    <source>
        <dbReference type="ARBA" id="ARBA00022692"/>
    </source>
</evidence>
<dbReference type="GO" id="GO:0008610">
    <property type="term" value="P:lipid biosynthetic process"/>
    <property type="evidence" value="ECO:0007669"/>
    <property type="project" value="InterPro"/>
</dbReference>
<reference evidence="9" key="1">
    <citation type="submission" date="2018-05" db="EMBL/GenBank/DDBJ databases">
        <authorList>
            <person name="Lanie J.A."/>
            <person name="Ng W.-L."/>
            <person name="Kazmierczak K.M."/>
            <person name="Andrzejewski T.M."/>
            <person name="Davidsen T.M."/>
            <person name="Wayne K.J."/>
            <person name="Tettelin H."/>
            <person name="Glass J.I."/>
            <person name="Rusch D."/>
            <person name="Podicherti R."/>
            <person name="Tsui H.-C.T."/>
            <person name="Winkler M.E."/>
        </authorList>
    </citation>
    <scope>NUCLEOTIDE SEQUENCE</scope>
</reference>
<gene>
    <name evidence="9" type="ORF">METZ01_LOCUS23045</name>
</gene>
<name>A0A381PT22_9ZZZZ</name>
<feature type="transmembrane region" description="Helical" evidence="7">
    <location>
        <begin position="50"/>
        <end position="71"/>
    </location>
</feature>
<comment type="subcellular location">
    <subcellularLocation>
        <location evidence="1">Endomembrane system</location>
        <topology evidence="1">Multi-pass membrane protein</topology>
    </subcellularLocation>
</comment>
<evidence type="ECO:0000313" key="9">
    <source>
        <dbReference type="EMBL" id="SUZ70191.1"/>
    </source>
</evidence>
<dbReference type="GO" id="GO:0005506">
    <property type="term" value="F:iron ion binding"/>
    <property type="evidence" value="ECO:0007669"/>
    <property type="project" value="InterPro"/>
</dbReference>
<keyword evidence="2 7" id="KW-0812">Transmembrane</keyword>
<organism evidence="9">
    <name type="scientific">marine metagenome</name>
    <dbReference type="NCBI Taxonomy" id="408172"/>
    <lineage>
        <taxon>unclassified sequences</taxon>
        <taxon>metagenomes</taxon>
        <taxon>ecological metagenomes</taxon>
    </lineage>
</organism>
<evidence type="ECO:0000256" key="1">
    <source>
        <dbReference type="ARBA" id="ARBA00004127"/>
    </source>
</evidence>
<dbReference type="EMBL" id="UINC01001083">
    <property type="protein sequence ID" value="SUZ70191.1"/>
    <property type="molecule type" value="Genomic_DNA"/>
</dbReference>
<feature type="domain" description="Fatty acid hydroxylase" evidence="8">
    <location>
        <begin position="90"/>
        <end position="222"/>
    </location>
</feature>
<keyword evidence="6 7" id="KW-0472">Membrane</keyword>
<dbReference type="GO" id="GO:0006643">
    <property type="term" value="P:membrane lipid metabolic process"/>
    <property type="evidence" value="ECO:0007669"/>
    <property type="project" value="TreeGrafter"/>
</dbReference>
<sequence>MLLTNMTDYTVYLIGTPIVLMLICIEAIFSSKNNLHLYKKNDSWGTIGLLSGNIIVNILVKGSIFAFYLYLYQFRIFEINNIFPTWMVVVATLIAIDFVFYWYHRFSHRIRFLWAIHMNHHSSEEMNFLVSLRQAWFNPFARVPFFFFLPLIGFDPTITVVVGAAATLWAVIEHTQCIGKLGFLEWFFVTPSAHRVHHGTNTEYLDKNYGNFFIIWDRIFGTYAEEKEPVTYGLINNVKTSNPLKITVFSWVSFIEDFKKSKTTIDKIRSFLGTPEWEPRT</sequence>
<dbReference type="InterPro" id="IPR051689">
    <property type="entry name" value="Sterol_desaturase/TMEM195"/>
</dbReference>
<dbReference type="PANTHER" id="PTHR21624">
    <property type="entry name" value="STEROL DESATURASE-RELATED PROTEIN"/>
    <property type="match status" value="1"/>
</dbReference>
<dbReference type="AlphaFoldDB" id="A0A381PT22"/>